<dbReference type="EMBL" id="SNYN01000001">
    <property type="protein sequence ID" value="TDQ54970.1"/>
    <property type="molecule type" value="Genomic_DNA"/>
</dbReference>
<evidence type="ECO:0000256" key="3">
    <source>
        <dbReference type="ARBA" id="ARBA00022801"/>
    </source>
</evidence>
<dbReference type="Proteomes" id="UP000295281">
    <property type="component" value="Unassembled WGS sequence"/>
</dbReference>
<evidence type="ECO:0000256" key="2">
    <source>
        <dbReference type="ARBA" id="ARBA00022729"/>
    </source>
</evidence>
<keyword evidence="6" id="KW-1185">Reference proteome</keyword>
<dbReference type="InterPro" id="IPR051601">
    <property type="entry name" value="Serine_prot/Carboxylest_S33"/>
</dbReference>
<dbReference type="PROSITE" id="PS51257">
    <property type="entry name" value="PROKAR_LIPOPROTEIN"/>
    <property type="match status" value="1"/>
</dbReference>
<dbReference type="PANTHER" id="PTHR43248">
    <property type="entry name" value="2-SUCCINYL-6-HYDROXY-2,4-CYCLOHEXADIENE-1-CARBOXYLATE SYNTHASE"/>
    <property type="match status" value="1"/>
</dbReference>
<comment type="caution">
    <text evidence="5">The sequence shown here is derived from an EMBL/GenBank/DDBJ whole genome shotgun (WGS) entry which is preliminary data.</text>
</comment>
<evidence type="ECO:0000313" key="5">
    <source>
        <dbReference type="EMBL" id="TDQ54970.1"/>
    </source>
</evidence>
<dbReference type="Gene3D" id="3.40.50.1820">
    <property type="entry name" value="alpha/beta hydrolase"/>
    <property type="match status" value="1"/>
</dbReference>
<dbReference type="RefSeq" id="WP_133739571.1">
    <property type="nucleotide sequence ID" value="NZ_SNYN01000001.1"/>
</dbReference>
<gene>
    <name evidence="5" type="ORF">EV190_101290</name>
</gene>
<dbReference type="InterPro" id="IPR029058">
    <property type="entry name" value="AB_hydrolase_fold"/>
</dbReference>
<protein>
    <submittedName>
        <fullName evidence="5">Alpha/beta hydrolase family protein</fullName>
    </submittedName>
</protein>
<accession>A0A4V3D973</accession>
<comment type="similarity">
    <text evidence="1">Belongs to the peptidase S33 family.</text>
</comment>
<dbReference type="OrthoDB" id="3930934at2"/>
<dbReference type="AlphaFoldDB" id="A0A4V3D973"/>
<name>A0A4V3D973_9ACTN</name>
<dbReference type="GO" id="GO:0016787">
    <property type="term" value="F:hydrolase activity"/>
    <property type="evidence" value="ECO:0007669"/>
    <property type="project" value="UniProtKB-KW"/>
</dbReference>
<keyword evidence="3 5" id="KW-0378">Hydrolase</keyword>
<keyword evidence="2" id="KW-0732">Signal</keyword>
<evidence type="ECO:0000313" key="6">
    <source>
        <dbReference type="Proteomes" id="UP000295281"/>
    </source>
</evidence>
<evidence type="ECO:0000256" key="1">
    <source>
        <dbReference type="ARBA" id="ARBA00010088"/>
    </source>
</evidence>
<reference evidence="5 6" key="1">
    <citation type="submission" date="2019-03" db="EMBL/GenBank/DDBJ databases">
        <title>Genomic Encyclopedia of Type Strains, Phase IV (KMG-IV): sequencing the most valuable type-strain genomes for metagenomic binning, comparative biology and taxonomic classification.</title>
        <authorList>
            <person name="Goeker M."/>
        </authorList>
    </citation>
    <scope>NUCLEOTIDE SEQUENCE [LARGE SCALE GENOMIC DNA]</scope>
    <source>
        <strain evidence="5 6">DSM 46770</strain>
    </source>
</reference>
<feature type="domain" description="Peptidase S33 tripeptidyl aminopeptidase-like C-terminal" evidence="4">
    <location>
        <begin position="407"/>
        <end position="509"/>
    </location>
</feature>
<dbReference type="InterPro" id="IPR013595">
    <property type="entry name" value="Pept_S33_TAP-like_C"/>
</dbReference>
<organism evidence="5 6">
    <name type="scientific">Actinorugispora endophytica</name>
    <dbReference type="NCBI Taxonomy" id="1605990"/>
    <lineage>
        <taxon>Bacteria</taxon>
        <taxon>Bacillati</taxon>
        <taxon>Actinomycetota</taxon>
        <taxon>Actinomycetes</taxon>
        <taxon>Streptosporangiales</taxon>
        <taxon>Nocardiopsidaceae</taxon>
        <taxon>Actinorugispora</taxon>
    </lineage>
</organism>
<proteinExistence type="inferred from homology"/>
<dbReference type="PANTHER" id="PTHR43248:SF29">
    <property type="entry name" value="TRIPEPTIDYL AMINOPEPTIDASE"/>
    <property type="match status" value="1"/>
</dbReference>
<dbReference type="Pfam" id="PF08386">
    <property type="entry name" value="Abhydrolase_4"/>
    <property type="match status" value="1"/>
</dbReference>
<dbReference type="SUPFAM" id="SSF53474">
    <property type="entry name" value="alpha/beta-Hydrolases"/>
    <property type="match status" value="1"/>
</dbReference>
<sequence length="512" mass="54194">MKTTGWITGALAVVLVAAGCSGEGAGGPGASADPLSAFHTQEIDWEDCGGGFECGAYEVPMDYEDPDGRRLEIAVKRLPASGADRIGSLLVNPGGPGGSGVEYVGAAHGVISEQVRERFDVVGFDPRGVGRSNPLYCLETEELDDFLGLEMDSEDGDGDPTEVTDEGLAELEEANRGFVQACQDRSGDLLAHVGTADVARDMDVLRAVLGDDKLTYLGKSYGTSIGTYYAELFPRNVRALVLDGAVDPEGDQLEISVEQAGGFTTALNAFVGDCLALPDCPLSDGPDTTVEEGVDRIGELLEQAAREPLENRADDREVNRPRTEMGVLAALYSESFWPDVRAGLADAIDSGDGTALLQLGDMLYARKNRDEYENSTAVLVAVNCADRESPRDIAVYEEAARTAAETSPLFGPTLAWGALTCAYWPEEAVAEPIELDGDGAPPILVVGTTRDSATPYQWSEDLAAALDTGVLLTWEGDGHTAYRSGDDCVDQAVDTYLLETTAPAEGTVCDLP</sequence>
<evidence type="ECO:0000259" key="4">
    <source>
        <dbReference type="Pfam" id="PF08386"/>
    </source>
</evidence>